<evidence type="ECO:0000313" key="3">
    <source>
        <dbReference type="EMBL" id="GAA1380007.1"/>
    </source>
</evidence>
<dbReference type="Gene3D" id="1.10.10.60">
    <property type="entry name" value="Homeodomain-like"/>
    <property type="match status" value="1"/>
</dbReference>
<feature type="domain" description="HTH tetR-type" evidence="2">
    <location>
        <begin position="8"/>
        <end position="43"/>
    </location>
</feature>
<keyword evidence="4" id="KW-1185">Reference proteome</keyword>
<dbReference type="Proteomes" id="UP001501414">
    <property type="component" value="Unassembled WGS sequence"/>
</dbReference>
<reference evidence="4" key="1">
    <citation type="journal article" date="2019" name="Int. J. Syst. Evol. Microbiol.">
        <title>The Global Catalogue of Microorganisms (GCM) 10K type strain sequencing project: providing services to taxonomists for standard genome sequencing and annotation.</title>
        <authorList>
            <consortium name="The Broad Institute Genomics Platform"/>
            <consortium name="The Broad Institute Genome Sequencing Center for Infectious Disease"/>
            <person name="Wu L."/>
            <person name="Ma J."/>
        </authorList>
    </citation>
    <scope>NUCLEOTIDE SEQUENCE [LARGE SCALE GENOMIC DNA]</scope>
    <source>
        <strain evidence="4">JCM 11896</strain>
    </source>
</reference>
<dbReference type="Gene3D" id="1.10.357.10">
    <property type="entry name" value="Tetracycline Repressor, domain 2"/>
    <property type="match status" value="1"/>
</dbReference>
<dbReference type="SUPFAM" id="SSF46689">
    <property type="entry name" value="Homeodomain-like"/>
    <property type="match status" value="1"/>
</dbReference>
<keyword evidence="1" id="KW-0238">DNA-binding</keyword>
<sequence>MGIPEAAIVDAAVRLTRSRGLHGWTMRELVAEVGTSPSVVYHRIGDRHAVCGRVVLRVLPFRDAPVPPGAHWRSWFTEVLLPLEARLREYPGVAWWILRHGVPAPGTADAADQMDAVFTMLRDAGFGDDAGLVFALLMNSVLTTIAIADDRVTSPGGGAAGHAALRQNLRDRGPDSAFGTGLGEYVDRYTGSADAAERAFVHYYRTMITTVLDGIEARLP</sequence>
<dbReference type="SUPFAM" id="SSF48498">
    <property type="entry name" value="Tetracyclin repressor-like, C-terminal domain"/>
    <property type="match status" value="1"/>
</dbReference>
<comment type="caution">
    <text evidence="3">The sequence shown here is derived from an EMBL/GenBank/DDBJ whole genome shotgun (WGS) entry which is preliminary data.</text>
</comment>
<dbReference type="InterPro" id="IPR001647">
    <property type="entry name" value="HTH_TetR"/>
</dbReference>
<protein>
    <submittedName>
        <fullName evidence="3">TetR family transcriptional regulator</fullName>
    </submittedName>
</protein>
<gene>
    <name evidence="3" type="ORF">GCM10009613_03600</name>
</gene>
<dbReference type="InterPro" id="IPR036271">
    <property type="entry name" value="Tet_transcr_reg_TetR-rel_C_sf"/>
</dbReference>
<organism evidence="3 4">
    <name type="scientific">Pseudonocardia kongjuensis</name>
    <dbReference type="NCBI Taxonomy" id="102227"/>
    <lineage>
        <taxon>Bacteria</taxon>
        <taxon>Bacillati</taxon>
        <taxon>Actinomycetota</taxon>
        <taxon>Actinomycetes</taxon>
        <taxon>Pseudonocardiales</taxon>
        <taxon>Pseudonocardiaceae</taxon>
        <taxon>Pseudonocardia</taxon>
    </lineage>
</organism>
<dbReference type="EMBL" id="BAAAJK010000001">
    <property type="protein sequence ID" value="GAA1380007.1"/>
    <property type="molecule type" value="Genomic_DNA"/>
</dbReference>
<dbReference type="Pfam" id="PF00440">
    <property type="entry name" value="TetR_N"/>
    <property type="match status" value="1"/>
</dbReference>
<proteinExistence type="predicted"/>
<evidence type="ECO:0000259" key="2">
    <source>
        <dbReference type="Pfam" id="PF00440"/>
    </source>
</evidence>
<name>A0ABP4I492_9PSEU</name>
<accession>A0ABP4I492</accession>
<dbReference type="InterPro" id="IPR009057">
    <property type="entry name" value="Homeodomain-like_sf"/>
</dbReference>
<evidence type="ECO:0000256" key="1">
    <source>
        <dbReference type="ARBA" id="ARBA00023125"/>
    </source>
</evidence>
<evidence type="ECO:0000313" key="4">
    <source>
        <dbReference type="Proteomes" id="UP001501414"/>
    </source>
</evidence>